<sequence>MTTPDTTVLSSIDEFVVVGIGADGWPGLGETARDELRRARVIYGAARQLALLDGAAPELGAQLRPWRSPMSKHLAEVIGNGVVAEGMINDGHPDAAHPETVHILASGDPMFHGVGASIIARVGAGRVRVYPAVSSASLACARLGWDLATARIVSAVRADPGVVLSEVTDGARVLVLSRDETTPAAVAELLVDAGFGASTLTVLEQLGGPAEQIAADTAESWRRRAGDPLNIVAVDCVGPRRSRLPGRPDDTYEHDGQITKSTIRALTVCTLGPAGAQTLWDIGSGSGSVAIEWLRADHRGTAVAFERDPERADRLRRNAARHGVAHRLTVRGPAPDELADAPRPDAVFIGGGLDEEILALAWAALAARGRLVVNAVTVENQTLVTRRHGALGGTLRRLSVETVAPLGTMTTWRPALPIVQWSVDKPAQSMPEPGGDPAEAGR</sequence>
<comment type="caution">
    <text evidence="8">The sequence shown here is derived from an EMBL/GenBank/DDBJ whole genome shotgun (WGS) entry which is preliminary data.</text>
</comment>
<dbReference type="InterPro" id="IPR012818">
    <property type="entry name" value="CbiE"/>
</dbReference>
<dbReference type="NCBIfam" id="TIGR02469">
    <property type="entry name" value="CbiT"/>
    <property type="match status" value="1"/>
</dbReference>
<dbReference type="EMBL" id="NGFO01000034">
    <property type="protein sequence ID" value="OUC76384.1"/>
    <property type="molecule type" value="Genomic_DNA"/>
</dbReference>
<dbReference type="InterPro" id="IPR029063">
    <property type="entry name" value="SAM-dependent_MTases_sf"/>
</dbReference>
<dbReference type="PIRSF" id="PIRSF036428">
    <property type="entry name" value="CobL"/>
    <property type="match status" value="1"/>
</dbReference>
<dbReference type="InterPro" id="IPR000878">
    <property type="entry name" value="4pyrrol_Mease"/>
</dbReference>
<dbReference type="InterPro" id="IPR014776">
    <property type="entry name" value="4pyrrole_Mease_sub2"/>
</dbReference>
<keyword evidence="5" id="KW-0949">S-adenosyl-L-methionine</keyword>
<organism evidence="8 9">
    <name type="scientific">Gordonia lacunae</name>
    <dbReference type="NCBI Taxonomy" id="417102"/>
    <lineage>
        <taxon>Bacteria</taxon>
        <taxon>Bacillati</taxon>
        <taxon>Actinomycetota</taxon>
        <taxon>Actinomycetes</taxon>
        <taxon>Mycobacteriales</taxon>
        <taxon>Gordoniaceae</taxon>
        <taxon>Gordonia</taxon>
    </lineage>
</organism>
<protein>
    <submittedName>
        <fullName evidence="8">Cobalamin biosynthesis bifunctional protein CbiET</fullName>
    </submittedName>
</protein>
<dbReference type="STRING" id="417102.CA982_22330"/>
<feature type="domain" description="Tetrapyrrole methylase" evidence="7">
    <location>
        <begin position="15"/>
        <end position="219"/>
    </location>
</feature>
<dbReference type="SUPFAM" id="SSF53335">
    <property type="entry name" value="S-adenosyl-L-methionine-dependent methyltransferases"/>
    <property type="match status" value="1"/>
</dbReference>
<keyword evidence="9" id="KW-1185">Reference proteome</keyword>
<evidence type="ECO:0000313" key="8">
    <source>
        <dbReference type="EMBL" id="OUC76384.1"/>
    </source>
</evidence>
<dbReference type="Gene3D" id="3.40.50.150">
    <property type="entry name" value="Vaccinia Virus protein VP39"/>
    <property type="match status" value="1"/>
</dbReference>
<dbReference type="UniPathway" id="UPA00148"/>
<proteinExistence type="predicted"/>
<gene>
    <name evidence="8" type="ORF">CA982_22330</name>
</gene>
<evidence type="ECO:0000313" key="9">
    <source>
        <dbReference type="Proteomes" id="UP000194632"/>
    </source>
</evidence>
<dbReference type="PANTHER" id="PTHR43182">
    <property type="entry name" value="COBALT-PRECORRIN-6B C(15)-METHYLTRANSFERASE (DECARBOXYLATING)"/>
    <property type="match status" value="1"/>
</dbReference>
<comment type="pathway">
    <text evidence="1">Cofactor biosynthesis; adenosylcobalamin biosynthesis.</text>
</comment>
<evidence type="ECO:0000259" key="7">
    <source>
        <dbReference type="Pfam" id="PF00590"/>
    </source>
</evidence>
<keyword evidence="4" id="KW-0808">Transferase</keyword>
<dbReference type="PANTHER" id="PTHR43182:SF1">
    <property type="entry name" value="COBALT-PRECORRIN-7 C(5)-METHYLTRANSFERASE"/>
    <property type="match status" value="1"/>
</dbReference>
<dbReference type="Gene3D" id="3.40.1010.10">
    <property type="entry name" value="Cobalt-precorrin-4 Transmethylase, Domain 1"/>
    <property type="match status" value="1"/>
</dbReference>
<dbReference type="AlphaFoldDB" id="A0A2C9ZI82"/>
<dbReference type="GO" id="GO:0009236">
    <property type="term" value="P:cobalamin biosynthetic process"/>
    <property type="evidence" value="ECO:0007669"/>
    <property type="project" value="UniProtKB-UniPathway"/>
</dbReference>
<dbReference type="SUPFAM" id="SSF53790">
    <property type="entry name" value="Tetrapyrrole methylase"/>
    <property type="match status" value="1"/>
</dbReference>
<dbReference type="Gene3D" id="3.30.950.10">
    <property type="entry name" value="Methyltransferase, Cobalt-precorrin-4 Transmethylase, Domain 2"/>
    <property type="match status" value="1"/>
</dbReference>
<evidence type="ECO:0000256" key="5">
    <source>
        <dbReference type="ARBA" id="ARBA00022691"/>
    </source>
</evidence>
<evidence type="ECO:0000256" key="4">
    <source>
        <dbReference type="ARBA" id="ARBA00022679"/>
    </source>
</evidence>
<dbReference type="GO" id="GO:0008276">
    <property type="term" value="F:protein methyltransferase activity"/>
    <property type="evidence" value="ECO:0007669"/>
    <property type="project" value="InterPro"/>
</dbReference>
<accession>A0A2C9ZI82</accession>
<name>A0A2C9ZI82_9ACTN</name>
<dbReference type="InterPro" id="IPR014008">
    <property type="entry name" value="Cbl_synth_MTase_CbiT"/>
</dbReference>
<evidence type="ECO:0000256" key="2">
    <source>
        <dbReference type="ARBA" id="ARBA00022573"/>
    </source>
</evidence>
<dbReference type="RefSeq" id="WP_086537369.1">
    <property type="nucleotide sequence ID" value="NZ_NGFO01000034.1"/>
</dbReference>
<keyword evidence="2" id="KW-0169">Cobalamin biosynthesis</keyword>
<dbReference type="InterPro" id="IPR035996">
    <property type="entry name" value="4pyrrol_Methylase_sf"/>
</dbReference>
<feature type="region of interest" description="Disordered" evidence="6">
    <location>
        <begin position="423"/>
        <end position="442"/>
    </location>
</feature>
<dbReference type="Proteomes" id="UP000194632">
    <property type="component" value="Unassembled WGS sequence"/>
</dbReference>
<evidence type="ECO:0000256" key="6">
    <source>
        <dbReference type="SAM" id="MobiDB-lite"/>
    </source>
</evidence>
<dbReference type="CDD" id="cd11644">
    <property type="entry name" value="Precorrin-6Y-MT"/>
    <property type="match status" value="1"/>
</dbReference>
<evidence type="ECO:0000256" key="1">
    <source>
        <dbReference type="ARBA" id="ARBA00004953"/>
    </source>
</evidence>
<evidence type="ECO:0000256" key="3">
    <source>
        <dbReference type="ARBA" id="ARBA00022603"/>
    </source>
</evidence>
<reference evidence="8 9" key="1">
    <citation type="submission" date="2017-05" db="EMBL/GenBank/DDBJ databases">
        <title>Biotechnological potential of actinobacteria isolated from South African environments.</title>
        <authorList>
            <person name="Le Roes-Hill M."/>
            <person name="Prins A."/>
            <person name="Durrell K.A."/>
        </authorList>
    </citation>
    <scope>NUCLEOTIDE SEQUENCE [LARGE SCALE GENOMIC DNA]</scope>
    <source>
        <strain evidence="8">BS2</strain>
    </source>
</reference>
<dbReference type="InterPro" id="IPR014777">
    <property type="entry name" value="4pyrrole_Mease_sub1"/>
</dbReference>
<keyword evidence="3" id="KW-0489">Methyltransferase</keyword>
<dbReference type="InterPro" id="IPR050714">
    <property type="entry name" value="Cobalamin_biosynth_MTase"/>
</dbReference>
<dbReference type="OrthoDB" id="9787825at2"/>
<dbReference type="GO" id="GO:0032259">
    <property type="term" value="P:methylation"/>
    <property type="evidence" value="ECO:0007669"/>
    <property type="project" value="UniProtKB-KW"/>
</dbReference>
<dbReference type="Pfam" id="PF00590">
    <property type="entry name" value="TP_methylase"/>
    <property type="match status" value="1"/>
</dbReference>
<dbReference type="NCBIfam" id="TIGR02467">
    <property type="entry name" value="CbiE"/>
    <property type="match status" value="1"/>
</dbReference>
<dbReference type="InterPro" id="IPR006365">
    <property type="entry name" value="Cbl_synth_CobL"/>
</dbReference>